<sequence>MTIRAADLLVQCLVAHDIDHVYCVPGESYLSVLDSLVDEQSIQVITCRHEGGAGFMALGDMRLRTTPAVLMVSRGPGCMNAAIAIHSAQQDAAPLVVFIGQAERENLRRDAFQGMNYERVFVDVAKWVVEVNDPNQLADTVCMAFKIAQAGTPGPVVISLPEDMLEEHCNSAAFYPRQAVKSTLTLADTEAILQSLSTAKHPLVIAGGLLKSQDGKAALLQFAEQFSLPVATTVRHADLFPNDHPLFAGHLTVGLPADLATIYEKIDLIIAVGTRLGDVTTQSFAFPAAPKAAQKLIHIWPDADVVGRYRQTDIGIAADPTSVLRSLCQNAAPTTAWNEWTAQLHTTVSELRHWQTRPDAEDGVIFGNIVAQADQMLPEDAILCLDAGNFGGWVQRLFRFSPTRKLIGPSSGAMGYGVPAAVACALLEPEKKVVCFVGDGGFLMTGSELATAQQFGAAPIIIISDNSAYGTIRMHQELHFPKRKSATTLLNPDFVAMATAYGANAFLVEQSDQFASALEQALHSNQLCVIVVRTSLEHISVSATISQLRHVDSE</sequence>
<evidence type="ECO:0000259" key="6">
    <source>
        <dbReference type="Pfam" id="PF02776"/>
    </source>
</evidence>
<evidence type="ECO:0000313" key="8">
    <source>
        <dbReference type="Proteomes" id="UP000189369"/>
    </source>
</evidence>
<feature type="domain" description="Thiamine pyrophosphate enzyme N-terminal TPP-binding" evidence="6">
    <location>
        <begin position="4"/>
        <end position="115"/>
    </location>
</feature>
<dbReference type="InterPro" id="IPR012000">
    <property type="entry name" value="Thiamin_PyroP_enz_cen_dom"/>
</dbReference>
<accession>A0A1U9JYK7</accession>
<dbReference type="KEGG" id="phn:PAEH1_03460"/>
<dbReference type="Pfam" id="PF00205">
    <property type="entry name" value="TPP_enzyme_M"/>
    <property type="match status" value="1"/>
</dbReference>
<comment type="similarity">
    <text evidence="1 3">Belongs to the TPP enzyme family.</text>
</comment>
<dbReference type="Pfam" id="PF02775">
    <property type="entry name" value="TPP_enzyme_C"/>
    <property type="match status" value="1"/>
</dbReference>
<dbReference type="Gene3D" id="3.40.50.970">
    <property type="match status" value="2"/>
</dbReference>
<dbReference type="STRING" id="643674.PAEH1_03460"/>
<evidence type="ECO:0000259" key="4">
    <source>
        <dbReference type="Pfam" id="PF00205"/>
    </source>
</evidence>
<dbReference type="Proteomes" id="UP000189369">
    <property type="component" value="Chromosome"/>
</dbReference>
<dbReference type="GO" id="GO:0003984">
    <property type="term" value="F:acetolactate synthase activity"/>
    <property type="evidence" value="ECO:0007669"/>
    <property type="project" value="TreeGrafter"/>
</dbReference>
<evidence type="ECO:0000313" key="7">
    <source>
        <dbReference type="EMBL" id="AQS50857.1"/>
    </source>
</evidence>
<proteinExistence type="inferred from homology"/>
<dbReference type="GO" id="GO:0000287">
    <property type="term" value="F:magnesium ion binding"/>
    <property type="evidence" value="ECO:0007669"/>
    <property type="project" value="InterPro"/>
</dbReference>
<dbReference type="Gene3D" id="3.40.50.1220">
    <property type="entry name" value="TPP-binding domain"/>
    <property type="match status" value="1"/>
</dbReference>
<dbReference type="InterPro" id="IPR000399">
    <property type="entry name" value="TPP-bd_CS"/>
</dbReference>
<feature type="domain" description="Thiamine pyrophosphate enzyme TPP-binding" evidence="5">
    <location>
        <begin position="386"/>
        <end position="532"/>
    </location>
</feature>
<dbReference type="GO" id="GO:0009097">
    <property type="term" value="P:isoleucine biosynthetic process"/>
    <property type="evidence" value="ECO:0007669"/>
    <property type="project" value="TreeGrafter"/>
</dbReference>
<dbReference type="InterPro" id="IPR029061">
    <property type="entry name" value="THDP-binding"/>
</dbReference>
<dbReference type="InterPro" id="IPR011766">
    <property type="entry name" value="TPP_enzyme_TPP-bd"/>
</dbReference>
<dbReference type="FunFam" id="3.40.50.970:FF:000007">
    <property type="entry name" value="Acetolactate synthase"/>
    <property type="match status" value="1"/>
</dbReference>
<protein>
    <submittedName>
        <fullName evidence="7">Acetolactate synthase</fullName>
    </submittedName>
</protein>
<dbReference type="PROSITE" id="PS00187">
    <property type="entry name" value="TPP_ENZYMES"/>
    <property type="match status" value="1"/>
</dbReference>
<keyword evidence="2 3" id="KW-0786">Thiamine pyrophosphate</keyword>
<dbReference type="InterPro" id="IPR029035">
    <property type="entry name" value="DHS-like_NAD/FAD-binding_dom"/>
</dbReference>
<dbReference type="GO" id="GO:0009099">
    <property type="term" value="P:L-valine biosynthetic process"/>
    <property type="evidence" value="ECO:0007669"/>
    <property type="project" value="TreeGrafter"/>
</dbReference>
<evidence type="ECO:0000256" key="3">
    <source>
        <dbReference type="RuleBase" id="RU362132"/>
    </source>
</evidence>
<dbReference type="CDD" id="cd07035">
    <property type="entry name" value="TPP_PYR_POX_like"/>
    <property type="match status" value="1"/>
</dbReference>
<name>A0A1U9JYK7_9BURK</name>
<dbReference type="SUPFAM" id="SSF52518">
    <property type="entry name" value="Thiamin diphosphate-binding fold (THDP-binding)"/>
    <property type="match status" value="2"/>
</dbReference>
<dbReference type="EMBL" id="CP019697">
    <property type="protein sequence ID" value="AQS50857.1"/>
    <property type="molecule type" value="Genomic_DNA"/>
</dbReference>
<feature type="domain" description="Thiamine pyrophosphate enzyme central" evidence="4">
    <location>
        <begin position="190"/>
        <end position="327"/>
    </location>
</feature>
<gene>
    <name evidence="7" type="ORF">PAEH1_03460</name>
</gene>
<dbReference type="AlphaFoldDB" id="A0A1U9JYK7"/>
<dbReference type="InterPro" id="IPR012001">
    <property type="entry name" value="Thiamin_PyroP_enz_TPP-bd_dom"/>
</dbReference>
<dbReference type="SUPFAM" id="SSF52467">
    <property type="entry name" value="DHS-like NAD/FAD-binding domain"/>
    <property type="match status" value="1"/>
</dbReference>
<dbReference type="CDD" id="cd00568">
    <property type="entry name" value="TPP_enzymes"/>
    <property type="match status" value="1"/>
</dbReference>
<dbReference type="GO" id="GO:0030976">
    <property type="term" value="F:thiamine pyrophosphate binding"/>
    <property type="evidence" value="ECO:0007669"/>
    <property type="project" value="InterPro"/>
</dbReference>
<dbReference type="GO" id="GO:0005948">
    <property type="term" value="C:acetolactate synthase complex"/>
    <property type="evidence" value="ECO:0007669"/>
    <property type="project" value="TreeGrafter"/>
</dbReference>
<dbReference type="GO" id="GO:0050660">
    <property type="term" value="F:flavin adenine dinucleotide binding"/>
    <property type="evidence" value="ECO:0007669"/>
    <property type="project" value="TreeGrafter"/>
</dbReference>
<dbReference type="NCBIfam" id="NF006052">
    <property type="entry name" value="PRK08199.1"/>
    <property type="match status" value="1"/>
</dbReference>
<evidence type="ECO:0000259" key="5">
    <source>
        <dbReference type="Pfam" id="PF02775"/>
    </source>
</evidence>
<dbReference type="PANTHER" id="PTHR18968:SF120">
    <property type="entry name" value="ACETOLACTATE SYNTHASE LARGE SUBUNIT"/>
    <property type="match status" value="1"/>
</dbReference>
<dbReference type="Pfam" id="PF02776">
    <property type="entry name" value="TPP_enzyme_N"/>
    <property type="match status" value="1"/>
</dbReference>
<reference evidence="7 8" key="1">
    <citation type="submission" date="2017-01" db="EMBL/GenBank/DDBJ databases">
        <title>Complete Genome Sequence of Paenalcaligenes hominis, Isolated from a paraplegic Patient with neurogenic bladder.</title>
        <authorList>
            <person name="Mukhopadhyay R."/>
            <person name="Joaquin J."/>
            <person name="Hogue R."/>
            <person name="Kilaru A."/>
            <person name="Jospin G."/>
            <person name="Mars K."/>
            <person name="Eisen J.A."/>
            <person name="Chaturvedi V."/>
        </authorList>
    </citation>
    <scope>NUCLEOTIDE SEQUENCE [LARGE SCALE GENOMIC DNA]</scope>
    <source>
        <strain evidence="7 8">15S00501</strain>
    </source>
</reference>
<evidence type="ECO:0000256" key="1">
    <source>
        <dbReference type="ARBA" id="ARBA00007812"/>
    </source>
</evidence>
<dbReference type="PANTHER" id="PTHR18968">
    <property type="entry name" value="THIAMINE PYROPHOSPHATE ENZYMES"/>
    <property type="match status" value="1"/>
</dbReference>
<dbReference type="OrthoDB" id="2254214at2"/>
<organism evidence="7 8">
    <name type="scientific">Paenalcaligenes hominis</name>
    <dbReference type="NCBI Taxonomy" id="643674"/>
    <lineage>
        <taxon>Bacteria</taxon>
        <taxon>Pseudomonadati</taxon>
        <taxon>Pseudomonadota</taxon>
        <taxon>Betaproteobacteria</taxon>
        <taxon>Burkholderiales</taxon>
        <taxon>Alcaligenaceae</taxon>
        <taxon>Paenalcaligenes</taxon>
    </lineage>
</organism>
<evidence type="ECO:0000256" key="2">
    <source>
        <dbReference type="ARBA" id="ARBA00023052"/>
    </source>
</evidence>
<dbReference type="InterPro" id="IPR045229">
    <property type="entry name" value="TPP_enz"/>
</dbReference>